<name>A0ABD0NNH7_CIRMR</name>
<keyword evidence="3" id="KW-1185">Reference proteome</keyword>
<comment type="caution">
    <text evidence="2">The sequence shown here is derived from an EMBL/GenBank/DDBJ whole genome shotgun (WGS) entry which is preliminary data.</text>
</comment>
<proteinExistence type="predicted"/>
<evidence type="ECO:0000256" key="1">
    <source>
        <dbReference type="SAM" id="MobiDB-lite"/>
    </source>
</evidence>
<sequence length="61" mass="7348">MEKRLRFDVRKRRDSLRQNCEVFSDFTPIRSAMETRRQHRRGDGSGIDTSLSPYSWFRGVR</sequence>
<evidence type="ECO:0000313" key="3">
    <source>
        <dbReference type="Proteomes" id="UP001529510"/>
    </source>
</evidence>
<evidence type="ECO:0000313" key="2">
    <source>
        <dbReference type="EMBL" id="KAL0163442.1"/>
    </source>
</evidence>
<dbReference type="AlphaFoldDB" id="A0ABD0NNH7"/>
<accession>A0ABD0NNH7</accession>
<reference evidence="2 3" key="1">
    <citation type="submission" date="2024-05" db="EMBL/GenBank/DDBJ databases">
        <title>Genome sequencing and assembly of Indian major carp, Cirrhinus mrigala (Hamilton, 1822).</title>
        <authorList>
            <person name="Mohindra V."/>
            <person name="Chowdhury L.M."/>
            <person name="Lal K."/>
            <person name="Jena J.K."/>
        </authorList>
    </citation>
    <scope>NUCLEOTIDE SEQUENCE [LARGE SCALE GENOMIC DNA]</scope>
    <source>
        <strain evidence="2">CM1030</strain>
        <tissue evidence="2">Blood</tissue>
    </source>
</reference>
<gene>
    <name evidence="2" type="ORF">M9458_042838</name>
</gene>
<feature type="non-terminal residue" evidence="2">
    <location>
        <position position="61"/>
    </location>
</feature>
<protein>
    <submittedName>
        <fullName evidence="2">Uncharacterized protein</fullName>
    </submittedName>
</protein>
<feature type="region of interest" description="Disordered" evidence="1">
    <location>
        <begin position="34"/>
        <end position="61"/>
    </location>
</feature>
<dbReference type="EMBL" id="JAMKFB020000021">
    <property type="protein sequence ID" value="KAL0163442.1"/>
    <property type="molecule type" value="Genomic_DNA"/>
</dbReference>
<organism evidence="2 3">
    <name type="scientific">Cirrhinus mrigala</name>
    <name type="common">Mrigala</name>
    <dbReference type="NCBI Taxonomy" id="683832"/>
    <lineage>
        <taxon>Eukaryota</taxon>
        <taxon>Metazoa</taxon>
        <taxon>Chordata</taxon>
        <taxon>Craniata</taxon>
        <taxon>Vertebrata</taxon>
        <taxon>Euteleostomi</taxon>
        <taxon>Actinopterygii</taxon>
        <taxon>Neopterygii</taxon>
        <taxon>Teleostei</taxon>
        <taxon>Ostariophysi</taxon>
        <taxon>Cypriniformes</taxon>
        <taxon>Cyprinidae</taxon>
        <taxon>Labeoninae</taxon>
        <taxon>Labeonini</taxon>
        <taxon>Cirrhinus</taxon>
    </lineage>
</organism>
<dbReference type="Proteomes" id="UP001529510">
    <property type="component" value="Unassembled WGS sequence"/>
</dbReference>